<dbReference type="InterPro" id="IPR012510">
    <property type="entry name" value="Actin-binding_Xin_repeat"/>
</dbReference>
<feature type="domain" description="LIM zinc-binding" evidence="11">
    <location>
        <begin position="3256"/>
        <end position="3316"/>
    </location>
</feature>
<feature type="compositionally biased region" description="Pro residues" evidence="10">
    <location>
        <begin position="2105"/>
        <end position="2119"/>
    </location>
</feature>
<feature type="repeat" description="Xin" evidence="9">
    <location>
        <begin position="564"/>
        <end position="579"/>
    </location>
</feature>
<feature type="compositionally biased region" description="Low complexity" evidence="10">
    <location>
        <begin position="2334"/>
        <end position="2346"/>
    </location>
</feature>
<feature type="compositionally biased region" description="Basic and acidic residues" evidence="10">
    <location>
        <begin position="81"/>
        <end position="100"/>
    </location>
</feature>
<feature type="region of interest" description="Disordered" evidence="10">
    <location>
        <begin position="3329"/>
        <end position="3595"/>
    </location>
</feature>
<dbReference type="Pfam" id="PF00412">
    <property type="entry name" value="LIM"/>
    <property type="match status" value="1"/>
</dbReference>
<feature type="repeat" description="Xin" evidence="9">
    <location>
        <begin position="1003"/>
        <end position="1018"/>
    </location>
</feature>
<feature type="region of interest" description="Disordered" evidence="10">
    <location>
        <begin position="2972"/>
        <end position="2999"/>
    </location>
</feature>
<feature type="region of interest" description="Disordered" evidence="10">
    <location>
        <begin position="2842"/>
        <end position="2874"/>
    </location>
</feature>
<feature type="compositionally biased region" description="Basic and acidic residues" evidence="10">
    <location>
        <begin position="2990"/>
        <end position="2999"/>
    </location>
</feature>
<feature type="region of interest" description="Disordered" evidence="10">
    <location>
        <begin position="50"/>
        <end position="110"/>
    </location>
</feature>
<evidence type="ECO:0000256" key="2">
    <source>
        <dbReference type="ARBA" id="ARBA00022723"/>
    </source>
</evidence>
<keyword evidence="3" id="KW-0677">Repeat</keyword>
<dbReference type="PROSITE" id="PS50023">
    <property type="entry name" value="LIM_DOMAIN_2"/>
    <property type="match status" value="1"/>
</dbReference>
<dbReference type="FunFam" id="2.10.110.10:FF:000002">
    <property type="entry name" value="LIM domain and actin-binding 1"/>
    <property type="match status" value="1"/>
</dbReference>
<evidence type="ECO:0000256" key="1">
    <source>
        <dbReference type="ARBA" id="ARBA00004282"/>
    </source>
</evidence>
<dbReference type="PANTHER" id="PTHR22591">
    <property type="entry name" value="XIN"/>
    <property type="match status" value="1"/>
</dbReference>
<feature type="region of interest" description="Disordered" evidence="10">
    <location>
        <begin position="2439"/>
        <end position="2489"/>
    </location>
</feature>
<feature type="repeat" description="Xin" evidence="9">
    <location>
        <begin position="1404"/>
        <end position="1419"/>
    </location>
</feature>
<dbReference type="PROSITE" id="PS51389">
    <property type="entry name" value="XIN"/>
    <property type="match status" value="21"/>
</dbReference>
<feature type="compositionally biased region" description="Basic and acidic residues" evidence="10">
    <location>
        <begin position="3368"/>
        <end position="3389"/>
    </location>
</feature>
<keyword evidence="5" id="KW-0965">Cell junction</keyword>
<dbReference type="GO" id="GO:0046872">
    <property type="term" value="F:metal ion binding"/>
    <property type="evidence" value="ECO:0007669"/>
    <property type="project" value="UniProtKB-KW"/>
</dbReference>
<feature type="repeat" description="Xin" evidence="9">
    <location>
        <begin position="749"/>
        <end position="764"/>
    </location>
</feature>
<feature type="repeat" description="Xin" evidence="9">
    <location>
        <begin position="604"/>
        <end position="619"/>
    </location>
</feature>
<feature type="compositionally biased region" description="Basic and acidic residues" evidence="10">
    <location>
        <begin position="50"/>
        <end position="61"/>
    </location>
</feature>
<dbReference type="GO" id="GO:0005925">
    <property type="term" value="C:focal adhesion"/>
    <property type="evidence" value="ECO:0007669"/>
    <property type="project" value="TreeGrafter"/>
</dbReference>
<feature type="repeat" description="Xin" evidence="9">
    <location>
        <begin position="642"/>
        <end position="657"/>
    </location>
</feature>
<gene>
    <name evidence="12" type="ORF">Z043_106500</name>
</gene>
<evidence type="ECO:0000256" key="3">
    <source>
        <dbReference type="ARBA" id="ARBA00022737"/>
    </source>
</evidence>
<feature type="region of interest" description="Disordered" evidence="10">
    <location>
        <begin position="2525"/>
        <end position="2589"/>
    </location>
</feature>
<feature type="compositionally biased region" description="Low complexity" evidence="10">
    <location>
        <begin position="3540"/>
        <end position="3549"/>
    </location>
</feature>
<feature type="compositionally biased region" description="Basic and acidic residues" evidence="10">
    <location>
        <begin position="2263"/>
        <end position="2275"/>
    </location>
</feature>
<keyword evidence="6 8" id="KW-0440">LIM domain</keyword>
<dbReference type="GO" id="GO:0001725">
    <property type="term" value="C:stress fiber"/>
    <property type="evidence" value="ECO:0007669"/>
    <property type="project" value="TreeGrafter"/>
</dbReference>
<evidence type="ECO:0000313" key="13">
    <source>
        <dbReference type="Proteomes" id="UP000034805"/>
    </source>
</evidence>
<feature type="compositionally biased region" description="Polar residues" evidence="10">
    <location>
        <begin position="2248"/>
        <end position="2258"/>
    </location>
</feature>
<feature type="region of interest" description="Disordered" evidence="10">
    <location>
        <begin position="2323"/>
        <end position="2348"/>
    </location>
</feature>
<feature type="compositionally biased region" description="Basic and acidic residues" evidence="10">
    <location>
        <begin position="2568"/>
        <end position="2581"/>
    </location>
</feature>
<feature type="repeat" description="Xin" evidence="9">
    <location>
        <begin position="450"/>
        <end position="465"/>
    </location>
</feature>
<feature type="compositionally biased region" description="Basic and acidic residues" evidence="10">
    <location>
        <begin position="3404"/>
        <end position="3417"/>
    </location>
</feature>
<feature type="repeat" description="Xin" evidence="9">
    <location>
        <begin position="786"/>
        <end position="801"/>
    </location>
</feature>
<evidence type="ECO:0000256" key="10">
    <source>
        <dbReference type="SAM" id="MobiDB-lite"/>
    </source>
</evidence>
<dbReference type="PANTHER" id="PTHR22591:SF1">
    <property type="entry name" value="XIN ACTIN-BINDING REPEAT-CONTAINING PROTEIN 2"/>
    <property type="match status" value="1"/>
</dbReference>
<feature type="compositionally biased region" description="Basic and acidic residues" evidence="10">
    <location>
        <begin position="3461"/>
        <end position="3472"/>
    </location>
</feature>
<feature type="repeat" description="Xin" evidence="9">
    <location>
        <begin position="891"/>
        <end position="906"/>
    </location>
</feature>
<evidence type="ECO:0000256" key="4">
    <source>
        <dbReference type="ARBA" id="ARBA00022833"/>
    </source>
</evidence>
<comment type="domain">
    <text evidence="9">Xin repeats bind F-actin.</text>
</comment>
<evidence type="ECO:0000259" key="11">
    <source>
        <dbReference type="PROSITE" id="PS50023"/>
    </source>
</evidence>
<feature type="repeat" description="Xin" evidence="9">
    <location>
        <begin position="1331"/>
        <end position="1346"/>
    </location>
</feature>
<feature type="compositionally biased region" description="Basic and acidic residues" evidence="10">
    <location>
        <begin position="3503"/>
        <end position="3536"/>
    </location>
</feature>
<evidence type="ECO:0000256" key="6">
    <source>
        <dbReference type="ARBA" id="ARBA00023038"/>
    </source>
</evidence>
<feature type="repeat" description="Xin" evidence="9">
    <location>
        <begin position="1369"/>
        <end position="1384"/>
    </location>
</feature>
<dbReference type="SUPFAM" id="SSF57716">
    <property type="entry name" value="Glucocorticoid receptor-like (DNA-binding domain)"/>
    <property type="match status" value="2"/>
</dbReference>
<comment type="subcellular location">
    <subcellularLocation>
        <location evidence="1">Cell junction</location>
    </subcellularLocation>
</comment>
<feature type="compositionally biased region" description="Basic and acidic residues" evidence="10">
    <location>
        <begin position="3550"/>
        <end position="3561"/>
    </location>
</feature>
<feature type="region of interest" description="Disordered" evidence="10">
    <location>
        <begin position="2229"/>
        <end position="2288"/>
    </location>
</feature>
<evidence type="ECO:0000313" key="12">
    <source>
        <dbReference type="EMBL" id="KPP74346.1"/>
    </source>
</evidence>
<feature type="repeat" description="Xin" evidence="9">
    <location>
        <begin position="1192"/>
        <end position="1207"/>
    </location>
</feature>
<feature type="compositionally biased region" description="Low complexity" evidence="10">
    <location>
        <begin position="3356"/>
        <end position="3366"/>
    </location>
</feature>
<dbReference type="STRING" id="113540.ENSSFOP00015051547"/>
<feature type="repeat" description="Xin" evidence="9">
    <location>
        <begin position="1077"/>
        <end position="1092"/>
    </location>
</feature>
<feature type="repeat" description="Xin" evidence="9">
    <location>
        <begin position="968"/>
        <end position="983"/>
    </location>
</feature>
<evidence type="ECO:0000256" key="7">
    <source>
        <dbReference type="ARBA" id="ARBA00023203"/>
    </source>
</evidence>
<dbReference type="Pfam" id="PF08043">
    <property type="entry name" value="Xin"/>
    <property type="match status" value="14"/>
</dbReference>
<evidence type="ECO:0000256" key="9">
    <source>
        <dbReference type="PROSITE-ProRule" id="PRU00721"/>
    </source>
</evidence>
<dbReference type="EMBL" id="JARO02001816">
    <property type="protein sequence ID" value="KPP74346.1"/>
    <property type="molecule type" value="Genomic_DNA"/>
</dbReference>
<evidence type="ECO:0000256" key="8">
    <source>
        <dbReference type="PROSITE-ProRule" id="PRU00125"/>
    </source>
</evidence>
<organism evidence="12 13">
    <name type="scientific">Scleropages formosus</name>
    <name type="common">Asian bonytongue</name>
    <name type="synonym">Osteoglossum formosum</name>
    <dbReference type="NCBI Taxonomy" id="113540"/>
    <lineage>
        <taxon>Eukaryota</taxon>
        <taxon>Metazoa</taxon>
        <taxon>Chordata</taxon>
        <taxon>Craniata</taxon>
        <taxon>Vertebrata</taxon>
        <taxon>Euteleostomi</taxon>
        <taxon>Actinopterygii</taxon>
        <taxon>Neopterygii</taxon>
        <taxon>Teleostei</taxon>
        <taxon>Osteoglossocephala</taxon>
        <taxon>Osteoglossomorpha</taxon>
        <taxon>Osteoglossiformes</taxon>
        <taxon>Osteoglossidae</taxon>
        <taxon>Scleropages</taxon>
    </lineage>
</organism>
<dbReference type="SMART" id="SM00132">
    <property type="entry name" value="LIM"/>
    <property type="match status" value="1"/>
</dbReference>
<protein>
    <submittedName>
        <fullName evidence="12">Xin actin-binding repeat-containing protein 2-like</fullName>
    </submittedName>
</protein>
<dbReference type="GO" id="GO:0051015">
    <property type="term" value="F:actin filament binding"/>
    <property type="evidence" value="ECO:0007669"/>
    <property type="project" value="TreeGrafter"/>
</dbReference>
<accession>A0A0P7VFZ0</accession>
<feature type="region of interest" description="Disordered" evidence="10">
    <location>
        <begin position="2636"/>
        <end position="2664"/>
    </location>
</feature>
<name>A0A0P7VFZ0_SCLFO</name>
<feature type="compositionally biased region" description="Polar residues" evidence="10">
    <location>
        <begin position="2447"/>
        <end position="2456"/>
    </location>
</feature>
<dbReference type="InterPro" id="IPR001781">
    <property type="entry name" value="Znf_LIM"/>
</dbReference>
<feature type="compositionally biased region" description="Basic and acidic residues" evidence="10">
    <location>
        <begin position="2463"/>
        <end position="2487"/>
    </location>
</feature>
<feature type="compositionally biased region" description="Basic and acidic residues" evidence="10">
    <location>
        <begin position="2229"/>
        <end position="2242"/>
    </location>
</feature>
<feature type="compositionally biased region" description="Low complexity" evidence="10">
    <location>
        <begin position="3473"/>
        <end position="3487"/>
    </location>
</feature>
<sequence>MPAGGDVSPVALRPRGDAISDEVAREDLQAATKIERFDIPLDSLKMVFEKPAARREVRVEGVSRSPRPRRAFAVHPSDSAMDQKDQHSPGEKPGSERAPDSSRSAGSLGRTRAKLYEEDMSQKNGDDPADPQDLEAVSVKERLALYQAAVSKQESVSTSNTVLEESEACSLPGGLASVKKQFESQEIASSQSGVTQFHFQHRSGQEEGNGTISATGLNFPRGEVPGMVTMSNDDRSICINSSCKAPYLLLSQSFAQRLCFTKVPLVDADGNNCYSFLHKKIDHDFNQFQWASGVNLSSKAATERIQDPSSMIRDMDGAVSATACWGLEHLPSPPSDLLQIPSDVAEHCCSPEPPEMIYPPKHVVSKEQYTKQRNLYEFKRLYKHIHPDVRKSLEKDFFSGVIEGTQLENYEGVTRDVHQARYIFENSGSSPSKCLSPEREYMEWDEILKGEVQSMRWMFENKPLDSIKDYSPDEDNIKNIAQQEIISGNDVRYTAWLFETQPIDSLGTHTPDSAECRGKSLELARGDVRTAAWLFETQPLDSFNKIYQNEEQNTIICANDVIGGDVKTARYLFETQHLDSLGHTETIDEGHFLHLKSEVEEIKGDVKMTTKMFETLPMCVIRGQLGEMLEVTTVHREESEKGDVKTSRWLFETKPLDMINKDPAQMKLICGVSMEENYQGGANRGRWLFETKTLDSINTDEWETHPVQKEVVIGADVRMHCTLFETQPMDSLNNNAYERPVCVDEIIGGDVKSARQFFETFPQDGLKELNEVGKLQKAPISEEERVDVRRQRWLFESQPLEDIREEKKEIIRTVNLEELDRGDVTNYREIFEAIDLCESNDIQKIQVEGVTSGAVKSNKVYFESAPLYAMQDSSGNYHEVRTVRREEIVKGDVRSCKWMFETCPIDQFDDGITKFQIIKGISKQEVQSGDVKTAKWLFETQPLDSIRHYNNTEDEEGEKKASTDVVKGDVKTCTWLFETQPMDVLYEKGEAKGETETEDIQKGDVKTCTWLFETRALDTIKDDSETVIKTCTVKQGDVQGKDVQMARFLFETENLENIRGEEVNAFKRVTEIDIQSGDVSKMKYIFENQASDIMTSSSVETMQKLKTCQAEDIQKGNVISCTWLFENHHLDAIRENSEEPKDTRTVTDVQGGNVDKGRFIFETFSLDKIQEESSETDTSNFQSVIPKETEKGDVKNYTMMFETQPLYAIRDKEGHFHEVTTVTKEEVVRGDVSGARWLFETKPLDSIKDTDEVYIIKGVTEEDIQKGDVTSARWRFETQPLDQISEDMKGMVKTVDDIKGGDVKMNKQRFESDDMSQKTIRTVNVSEIQKGDVRTATWMFETHTIDKLRGEGAEYDDIEMVKKEEVLKGDVKQSVWLFEKQALDSIKDKDEINDTITREEIPQADVKTTAWLFETTPFHEFNESRVEKAEVIGKSIKETLEELYCQKVVDSQGIIIEADEVGDIRMAKYKLMNQEIPEIQREEIVRGDLKNIMMNLLNQQDTVEKGIIIDKEERGNISATLKQLFNQEMKMNVEKEEIIRGDIQEAISNLLQNEGSVKRGVLIQEDEKGDVRMTIYSLLNKEESTSVDKEDIIQGNVRGTLHRLLSHPSGTEQLVRIKVGETERGNVSFYSTCIESGALDYLKQLQADSDEMLTEKEGKEKIIGGDIEGTKLILRRNQLQFGRTVAEEDIIPGDVHKIVNGFRNQSEISSNNVQKVEIVKGDLKSVLHSLTQAINQKAVVEKEEVVKGDINTTLRSLEEAHNQLKKAEKPEIVPGDIKAALKSLEESTTAKAEIVIGDIVPGDIKGTLKTLEHAQQAVKEVEKVEIVKGDIQTAIQGLREASNEKKVYQHQVSEQGDIKGTIQLLLETPTTPKMQRRPSIEGDVKTSIKSLYDIQEQTQPEKEDVLKGDVKGSIKCLMKAETKNSIKSVPMLKNLSLSNGMQKQRIIKSEKGSCSAQEDLFDTLKTTMTKAAGVNRNASQITITTKHIHESANVKQVQTAITEPKVITKKQEVKTNFRNLDASRKGYVKVHNQGEPNKCLQTPQLPSPLLNNPELPLPPPPPPIAEYECQVSPHPSLMRQECDLPPPPPPSPPVEALVSECDHFPLPPPPPPPSMPLSPPLQKKLNFRPVIDLNEKQDKTPKKTVNTDPVYKVPKLQPPKLLEEHQTTEQNKQIPPGITLPRSTQESPSLPKKKFIAPVKLPMPAVEPSQIKPKPYVRKFKTPLMIAEESYRKQREETDKKTGPSPLITFSCTDASENAESEATVKDDKTKKAPDEPMLSEAALQKPEKEVFKTVMDRAEHDQSTLQKLSKIPLSKPFIVKHPASESSTKDSSSKQTSVESSVQQQAMSRSYISHEASCIRQQVALDSSAKSPSNLEGLQLPGKMVMSTAVEKLENVLKSIPETELVKENIVQSFKNITSISAHSITISNCKKNDRFALEGKGESPTKPTKTNEGTPNFKAKHTVEPKAEKNGMQKQEKIDKHDKHSAATAKIQVHKEVRNEIKEEDVSVVRDIKMAQESTKMEINRGQTYKKKGVQAEKEKQIEKAVSSKESKSEIQKKKKHKSKKEKAAQWESKPKGTHEEEELSVMQTQQVLQEKKAAVHEEAVITEYKIQEISQHQGISEIQKTVKCSQKQKEKTAKQQMKEKLDGESQQAHGNKTDTSVQKQSAQFSTANIEVQNFDEMHQLLIDIKELQAASGKCDHKTVKRLLGKIPQWLLGPEEKRDLDEAADEHNVQKLKEVIIFLRNLTEAKLAYLEGIVGTVQKPEAASIAEKIPNSQTAPTPPKMNKECIKVKNQPKLTEGKKATHVIRKQEVTQVRPAGAREPSPSLLTATLKTAESTQTLTAPSHVQMDRPATTPTSPPHKSETATRGTHKAICSQTFHQSETLSDLKDMTSKCTHTDSPVPALRDAQICDKKSEMVALSSSFHETTAADPSEISGASPEMTTVKDRREFFEEVQKAEVNRTYARKNPIRIPERLGPDTEETETEAQQKEKEELPRVDLSGLVHKFESPEQKVYVRKEAIVITERAESDAEETDAKESKKISKAEEMPALDFKAIKSIFEATEQSSHANEEKHHPDKEGRIQNESIKGGSEQGCGCQRASRHSPLPIRKRLEQEELTQPTESSESRFVKEHFSNIDDFGLVISGFSSTAISQHSDSISPCRGPLSYADAVRCKTMVLENCPEACPENLLKIIHSTRAVGEQVFGSLDRSTLAQDNSQITLHHEETVLTGKRVQHVQHEEGSVEMKIQVPESELCTVCRKRVYPMESLTADTQNFHKACFRCEHCSSKLSLGNYASLHGRLYCKPHYKQLFKSKGNYDEGFGQKPLTEQWSSKNQKNSREKSTLNTFPEKAGSRSSTARSSPSLLEKDMSDRKEKEMNKSSEEARKPANKISVVWPPQTDTPKKPFSIEEEVKLVKPSWPPQDSSPKTVAETPASESQSKKNSLKKTPGEVKSGVCHHNKDKDALEKELPVPVETVSPTEVVAPAASTEAANVDQASKVQESKGDTVEPIAEKVDRSGVDRAVNGEKARKESGEGGAESAEGVSGKPELKDTEGKESEEGTETVQVTAIDGNTAQEQAEVANSNNNNNRSLLLSDNGIFFTEAGDNRRFPEDSSTQHLNLECSVKEGERDDSEEAATDWKNAQSCNVIQSDRNDAFVPSGAKCAETAERSVTKNLPTDGTQTEMISSGKESCVNASGSFPEDIFSAYDGNSSCPPDFKDHMLKSSSGEKPSVSFLDDLLDFGIESSANRTTGEVIKDEHLDFFDTNTDNALDWRSEFTKTEHEELSVEDQIKRNRYYEDSDDD</sequence>
<keyword evidence="7 9" id="KW-0009">Actin-binding</keyword>
<feature type="compositionally biased region" description="Polar residues" evidence="10">
    <location>
        <begin position="2651"/>
        <end position="2664"/>
    </location>
</feature>
<feature type="repeat" description="Xin" evidence="9">
    <location>
        <begin position="929"/>
        <end position="944"/>
    </location>
</feature>
<feature type="repeat" description="Xin" evidence="9">
    <location>
        <begin position="1267"/>
        <end position="1282"/>
    </location>
</feature>
<feature type="region of interest" description="Disordered" evidence="10">
    <location>
        <begin position="3067"/>
        <end position="3130"/>
    </location>
</feature>
<dbReference type="Proteomes" id="UP000034805">
    <property type="component" value="Unassembled WGS sequence"/>
</dbReference>
<feature type="repeat" description="Xin" evidence="9">
    <location>
        <begin position="1152"/>
        <end position="1167"/>
    </location>
</feature>
<feature type="compositionally biased region" description="Pro residues" evidence="10">
    <location>
        <begin position="2084"/>
        <end position="2093"/>
    </location>
</feature>
<comment type="similarity">
    <text evidence="9">Belongs to the Xin family.</text>
</comment>
<feature type="repeat" description="Xin" evidence="9">
    <location>
        <begin position="526"/>
        <end position="541"/>
    </location>
</feature>
<feature type="repeat" description="Xin" evidence="9">
    <location>
        <begin position="1230"/>
        <end position="1245"/>
    </location>
</feature>
<feature type="region of interest" description="Disordered" evidence="10">
    <location>
        <begin position="2077"/>
        <end position="2190"/>
    </location>
</feature>
<feature type="compositionally biased region" description="Basic and acidic residues" evidence="10">
    <location>
        <begin position="2636"/>
        <end position="2650"/>
    </location>
</feature>
<dbReference type="GO" id="GO:0007015">
    <property type="term" value="P:actin filament organization"/>
    <property type="evidence" value="ECO:0007669"/>
    <property type="project" value="TreeGrafter"/>
</dbReference>
<feature type="repeat" description="Xin" evidence="9">
    <location>
        <begin position="1301"/>
        <end position="1316"/>
    </location>
</feature>
<reference evidence="12 13" key="1">
    <citation type="submission" date="2015-08" db="EMBL/GenBank/DDBJ databases">
        <title>The genome of the Asian arowana (Scleropages formosus).</title>
        <authorList>
            <person name="Tan M.H."/>
            <person name="Gan H.M."/>
            <person name="Croft L.J."/>
            <person name="Austin C.M."/>
        </authorList>
    </citation>
    <scope>NUCLEOTIDE SEQUENCE [LARGE SCALE GENOMIC DNA]</scope>
    <source>
        <strain evidence="12">Aro1</strain>
    </source>
</reference>
<dbReference type="PROSITE" id="PS00478">
    <property type="entry name" value="LIM_DOMAIN_1"/>
    <property type="match status" value="1"/>
</dbReference>
<evidence type="ECO:0000256" key="5">
    <source>
        <dbReference type="ARBA" id="ARBA00022949"/>
    </source>
</evidence>
<feature type="compositionally biased region" description="Basic and acidic residues" evidence="10">
    <location>
        <begin position="3072"/>
        <end position="3085"/>
    </location>
</feature>
<comment type="caution">
    <text evidence="12">The sequence shown here is derived from an EMBL/GenBank/DDBJ whole genome shotgun (WGS) entry which is preliminary data.</text>
</comment>
<dbReference type="InterPro" id="IPR030072">
    <property type="entry name" value="XIRP1/XIRP2"/>
</dbReference>
<dbReference type="Gene3D" id="2.10.110.10">
    <property type="entry name" value="Cysteine Rich Protein"/>
    <property type="match status" value="1"/>
</dbReference>
<proteinExistence type="inferred from homology"/>
<dbReference type="CDD" id="cd09442">
    <property type="entry name" value="LIM_Eplin_like"/>
    <property type="match status" value="1"/>
</dbReference>
<feature type="compositionally biased region" description="Polar residues" evidence="10">
    <location>
        <begin position="3329"/>
        <end position="3338"/>
    </location>
</feature>
<feature type="compositionally biased region" description="Low complexity" evidence="10">
    <location>
        <begin position="3585"/>
        <end position="3595"/>
    </location>
</feature>
<keyword evidence="2 8" id="KW-0479">Metal-binding</keyword>
<feature type="repeat" description="Xin" evidence="9">
    <location>
        <begin position="1041"/>
        <end position="1056"/>
    </location>
</feature>
<keyword evidence="4 8" id="KW-0862">Zinc</keyword>
<feature type="compositionally biased region" description="Polar residues" evidence="10">
    <location>
        <begin position="3567"/>
        <end position="3579"/>
    </location>
</feature>
<feature type="compositionally biased region" description="Basic and acidic residues" evidence="10">
    <location>
        <begin position="2536"/>
        <end position="2558"/>
    </location>
</feature>